<evidence type="ECO:0000256" key="1">
    <source>
        <dbReference type="SAM" id="MobiDB-lite"/>
    </source>
</evidence>
<sequence length="311" mass="35206">MLKKFNIFCCGGLQLLIPSPPSFPPSAANRGILLPHPFSSQPCRPYATAQNNFNDDLSWPATTPFTPYDIFKQKPDAPYSKARFYDLVKIYHPDRPCNGHPLCKDISPEVRLHRYRLIVAAHEILSDPAKRAAYDRFGAGWNYRTGAVHANTPPSWMRSNPVYTNATWEDSERFRNRHNGKQQTVVDHRTFAKLIILLALFGGAIQLSMIGRYNTGYEQRIRDVNEKSARFLTRRRGETVDQPGSSEARVKQFLIRRDPSGFGLKEDEQEVYREMLQSGSAPVAKTHDTMNGAEATDAGKLGTDKIHDINN</sequence>
<dbReference type="CDD" id="cd06257">
    <property type="entry name" value="DnaJ"/>
    <property type="match status" value="1"/>
</dbReference>
<dbReference type="EMBL" id="VIFY01000108">
    <property type="protein sequence ID" value="TQB70434.1"/>
    <property type="molecule type" value="Genomic_DNA"/>
</dbReference>
<reference evidence="3 4" key="1">
    <citation type="submission" date="2019-06" db="EMBL/GenBank/DDBJ databases">
        <title>Wine fermentation using esterase from Monascus purpureus.</title>
        <authorList>
            <person name="Geng C."/>
            <person name="Zhang Y."/>
        </authorList>
    </citation>
    <scope>NUCLEOTIDE SEQUENCE [LARGE SCALE GENOMIC DNA]</scope>
    <source>
        <strain evidence="3">HQ1</strain>
    </source>
</reference>
<organism evidence="3 4">
    <name type="scientific">Monascus purpureus</name>
    <name type="common">Red mold</name>
    <name type="synonym">Monascus anka</name>
    <dbReference type="NCBI Taxonomy" id="5098"/>
    <lineage>
        <taxon>Eukaryota</taxon>
        <taxon>Fungi</taxon>
        <taxon>Dikarya</taxon>
        <taxon>Ascomycota</taxon>
        <taxon>Pezizomycotina</taxon>
        <taxon>Eurotiomycetes</taxon>
        <taxon>Eurotiomycetidae</taxon>
        <taxon>Eurotiales</taxon>
        <taxon>Aspergillaceae</taxon>
        <taxon>Monascus</taxon>
    </lineage>
</organism>
<dbReference type="PANTHER" id="PTHR24074">
    <property type="entry name" value="CO-CHAPERONE PROTEIN DJLA"/>
    <property type="match status" value="1"/>
</dbReference>
<evidence type="ECO:0000313" key="4">
    <source>
        <dbReference type="Proteomes" id="UP000319663"/>
    </source>
</evidence>
<name>A0A507QTR5_MONPU</name>
<dbReference type="InterPro" id="IPR001623">
    <property type="entry name" value="DnaJ_domain"/>
</dbReference>
<dbReference type="Gene3D" id="1.10.287.110">
    <property type="entry name" value="DnaJ domain"/>
    <property type="match status" value="1"/>
</dbReference>
<dbReference type="OrthoDB" id="17458at2759"/>
<feature type="region of interest" description="Disordered" evidence="1">
    <location>
        <begin position="280"/>
        <end position="311"/>
    </location>
</feature>
<dbReference type="InterPro" id="IPR018253">
    <property type="entry name" value="DnaJ_domain_CS"/>
</dbReference>
<comment type="caution">
    <text evidence="3">The sequence shown here is derived from an EMBL/GenBank/DDBJ whole genome shotgun (WGS) entry which is preliminary data.</text>
</comment>
<dbReference type="Pfam" id="PF00226">
    <property type="entry name" value="DnaJ"/>
    <property type="match status" value="1"/>
</dbReference>
<feature type="compositionally biased region" description="Basic and acidic residues" evidence="1">
    <location>
        <begin position="302"/>
        <end position="311"/>
    </location>
</feature>
<gene>
    <name evidence="3" type="ORF">MPDQ_000462</name>
</gene>
<accession>A0A507QTR5</accession>
<dbReference type="STRING" id="5098.A0A507QTR5"/>
<dbReference type="InterPro" id="IPR050817">
    <property type="entry name" value="DjlA_DnaK_co-chaperone"/>
</dbReference>
<dbReference type="PROSITE" id="PS50076">
    <property type="entry name" value="DNAJ_2"/>
    <property type="match status" value="1"/>
</dbReference>
<dbReference type="AlphaFoldDB" id="A0A507QTR5"/>
<feature type="domain" description="J" evidence="2">
    <location>
        <begin position="63"/>
        <end position="138"/>
    </location>
</feature>
<dbReference type="InterPro" id="IPR036869">
    <property type="entry name" value="J_dom_sf"/>
</dbReference>
<dbReference type="PROSITE" id="PS00636">
    <property type="entry name" value="DNAJ_1"/>
    <property type="match status" value="1"/>
</dbReference>
<protein>
    <recommendedName>
        <fullName evidence="2">J domain-containing protein</fullName>
    </recommendedName>
</protein>
<evidence type="ECO:0000313" key="3">
    <source>
        <dbReference type="EMBL" id="TQB70434.1"/>
    </source>
</evidence>
<proteinExistence type="predicted"/>
<dbReference type="Proteomes" id="UP000319663">
    <property type="component" value="Unassembled WGS sequence"/>
</dbReference>
<keyword evidence="4" id="KW-1185">Reference proteome</keyword>
<dbReference type="SUPFAM" id="SSF46565">
    <property type="entry name" value="Chaperone J-domain"/>
    <property type="match status" value="1"/>
</dbReference>
<evidence type="ECO:0000259" key="2">
    <source>
        <dbReference type="PROSITE" id="PS50076"/>
    </source>
</evidence>